<organism evidence="1">
    <name type="scientific">freshwater metagenome</name>
    <dbReference type="NCBI Taxonomy" id="449393"/>
    <lineage>
        <taxon>unclassified sequences</taxon>
        <taxon>metagenomes</taxon>
        <taxon>ecological metagenomes</taxon>
    </lineage>
</organism>
<dbReference type="Pfam" id="PF18986">
    <property type="entry name" value="DUF5719"/>
    <property type="match status" value="1"/>
</dbReference>
<accession>A0A6J7BDK9</accession>
<proteinExistence type="predicted"/>
<reference evidence="1" key="1">
    <citation type="submission" date="2020-05" db="EMBL/GenBank/DDBJ databases">
        <authorList>
            <person name="Chiriac C."/>
            <person name="Salcher M."/>
            <person name="Ghai R."/>
            <person name="Kavagutti S V."/>
        </authorList>
    </citation>
    <scope>NUCLEOTIDE SEQUENCE</scope>
</reference>
<dbReference type="EMBL" id="CAFAZX010000030">
    <property type="protein sequence ID" value="CAB4842563.1"/>
    <property type="molecule type" value="Genomic_DNA"/>
</dbReference>
<dbReference type="AlphaFoldDB" id="A0A6J7BDK9"/>
<dbReference type="InterPro" id="IPR043777">
    <property type="entry name" value="DUF5719"/>
</dbReference>
<name>A0A6J7BDK9_9ZZZZ</name>
<protein>
    <submittedName>
        <fullName evidence="1">Unannotated protein</fullName>
    </submittedName>
</protein>
<gene>
    <name evidence="1" type="ORF">UFOPK3241_00682</name>
</gene>
<evidence type="ECO:0000313" key="1">
    <source>
        <dbReference type="EMBL" id="CAB4842563.1"/>
    </source>
</evidence>
<sequence length="433" mass="45476">MKLRRGGFILVLCICAILISSALSAKVSSSKYTENYPAITCPPSTPGVNGWVSVASKKVQFRRIASKVTKFATAKRSEFSIYSDPILINGNGVTSVVSQSSAGLWSSAFLCTAAQGDQWFIGASADVTSKGHLILVNSGLSEAIVDTSVWSENGVQAGKVLSVRANAFTSVRLDSIAAGQSSLALRVTPRSGRVSAFVIDERKLGLKNLGADAVNSTGQPKSQIVISGIPHHALNGVSAPHILRLLAPGDSDAQIRVDLISRDGVFVPVGLDEKKLIRGVVTDFSFAPIISSKTFSLRIQSDQPIQASVYSADSVSGHKDFVWNTPTPPLVPMSIAVKDLSPVFVFTGDVISVSISVKLATGKVHKVRITGSDIRTWSPPKASQVVTITKTGVGVYGSALIRSSNGVASVPLSAGSQLTRASIPNSDIAVINH</sequence>